<gene>
    <name evidence="1" type="ORF">CLH62_20485</name>
</gene>
<protein>
    <submittedName>
        <fullName evidence="1">Uncharacterized protein</fullName>
    </submittedName>
</protein>
<dbReference type="AlphaFoldDB" id="A0A2G1VA81"/>
<name>A0A2G1VA81_9GAMM</name>
<sequence length="94" mass="10758">MTDEFNWKKFQFITEVQTALINNAINLSLESSAKERRHIFSATGTLINMDDAFYAAERIPHNMTAHEAASEFVGFVCENLREQGDTLPSWFARD</sequence>
<reference evidence="1 2" key="1">
    <citation type="submission" date="2017-09" db="EMBL/GenBank/DDBJ databases">
        <title>The draft genome sequences of Marinobacter guineae M3B.</title>
        <authorList>
            <person name="Cao J."/>
        </authorList>
    </citation>
    <scope>NUCLEOTIDE SEQUENCE [LARGE SCALE GENOMIC DNA]</scope>
    <source>
        <strain evidence="1 2">M3B</strain>
    </source>
</reference>
<dbReference type="RefSeq" id="WP_099620028.1">
    <property type="nucleotide sequence ID" value="NZ_KZ319345.1"/>
</dbReference>
<comment type="caution">
    <text evidence="1">The sequence shown here is derived from an EMBL/GenBank/DDBJ whole genome shotgun (WGS) entry which is preliminary data.</text>
</comment>
<evidence type="ECO:0000313" key="2">
    <source>
        <dbReference type="Proteomes" id="UP000229044"/>
    </source>
</evidence>
<dbReference type="OrthoDB" id="7061480at2"/>
<evidence type="ECO:0000313" key="1">
    <source>
        <dbReference type="EMBL" id="PHQ23658.1"/>
    </source>
</evidence>
<dbReference type="Proteomes" id="UP000229044">
    <property type="component" value="Unassembled WGS sequence"/>
</dbReference>
<keyword evidence="2" id="KW-1185">Reference proteome</keyword>
<proteinExistence type="predicted"/>
<accession>A0A2G1VA81</accession>
<organism evidence="1 2">
    <name type="scientific">Marinobacter guineae</name>
    <dbReference type="NCBI Taxonomy" id="432303"/>
    <lineage>
        <taxon>Bacteria</taxon>
        <taxon>Pseudomonadati</taxon>
        <taxon>Pseudomonadota</taxon>
        <taxon>Gammaproteobacteria</taxon>
        <taxon>Pseudomonadales</taxon>
        <taxon>Marinobacteraceae</taxon>
        <taxon>Marinobacter</taxon>
    </lineage>
</organism>
<dbReference type="EMBL" id="NTFI01000013">
    <property type="protein sequence ID" value="PHQ23658.1"/>
    <property type="molecule type" value="Genomic_DNA"/>
</dbReference>